<dbReference type="PANTHER" id="PTHR31566">
    <property type="entry name" value="CYTOCHROME C BIOGENESIS PROTEIN CCS1, CHLOROPLASTIC"/>
    <property type="match status" value="1"/>
</dbReference>
<proteinExistence type="predicted"/>
<dbReference type="InterPro" id="IPR023494">
    <property type="entry name" value="Cyt_c_bgen_Ccs1/CcsB/ResB"/>
</dbReference>
<organism evidence="7 8">
    <name type="scientific">Citrus sinensis</name>
    <name type="common">Sweet orange</name>
    <name type="synonym">Citrus aurantium var. sinensis</name>
    <dbReference type="NCBI Taxonomy" id="2711"/>
    <lineage>
        <taxon>Eukaryota</taxon>
        <taxon>Viridiplantae</taxon>
        <taxon>Streptophyta</taxon>
        <taxon>Embryophyta</taxon>
        <taxon>Tracheophyta</taxon>
        <taxon>Spermatophyta</taxon>
        <taxon>Magnoliopsida</taxon>
        <taxon>eudicotyledons</taxon>
        <taxon>Gunneridae</taxon>
        <taxon>Pentapetalae</taxon>
        <taxon>rosids</taxon>
        <taxon>malvids</taxon>
        <taxon>Sapindales</taxon>
        <taxon>Rutaceae</taxon>
        <taxon>Aurantioideae</taxon>
        <taxon>Citrus</taxon>
    </lineage>
</organism>
<evidence type="ECO:0000256" key="2">
    <source>
        <dbReference type="ARBA" id="ARBA00022692"/>
    </source>
</evidence>
<keyword evidence="8" id="KW-1185">Reference proteome</keyword>
<dbReference type="AlphaFoldDB" id="A0A067E8L9"/>
<dbReference type="STRING" id="2711.A0A067E8L9"/>
<dbReference type="PaxDb" id="2711-XP_006487198.1"/>
<comment type="subcellular location">
    <subcellularLocation>
        <location evidence="1">Membrane</location>
        <topology evidence="1">Multi-pass membrane protein</topology>
    </subcellularLocation>
</comment>
<dbReference type="Pfam" id="PF05140">
    <property type="entry name" value="ResB"/>
    <property type="match status" value="2"/>
</dbReference>
<dbReference type="PANTHER" id="PTHR31566:SF0">
    <property type="entry name" value="CYTOCHROME C BIOGENESIS PROTEIN CCS1, CHLOROPLASTIC"/>
    <property type="match status" value="1"/>
</dbReference>
<reference evidence="7 8" key="1">
    <citation type="submission" date="2014-04" db="EMBL/GenBank/DDBJ databases">
        <authorList>
            <consortium name="International Citrus Genome Consortium"/>
            <person name="Gmitter F."/>
            <person name="Chen C."/>
            <person name="Farmerie W."/>
            <person name="Harkins T."/>
            <person name="Desany B."/>
            <person name="Mohiuddin M."/>
            <person name="Kodira C."/>
            <person name="Borodovsky M."/>
            <person name="Lomsadze A."/>
            <person name="Burns P."/>
            <person name="Jenkins J."/>
            <person name="Prochnik S."/>
            <person name="Shu S."/>
            <person name="Chapman J."/>
            <person name="Pitluck S."/>
            <person name="Schmutz J."/>
            <person name="Rokhsar D."/>
        </authorList>
    </citation>
    <scope>NUCLEOTIDE SEQUENCE</scope>
</reference>
<evidence type="ECO:0000313" key="8">
    <source>
        <dbReference type="Proteomes" id="UP000027120"/>
    </source>
</evidence>
<protein>
    <recommendedName>
        <fullName evidence="6">ResB-like domain-containing protein</fullName>
    </recommendedName>
</protein>
<feature type="domain" description="ResB-like" evidence="6">
    <location>
        <begin position="188"/>
        <end position="287"/>
    </location>
</feature>
<evidence type="ECO:0000313" key="7">
    <source>
        <dbReference type="EMBL" id="KDO51438.1"/>
    </source>
</evidence>
<sequence>VFLKGPSLYAFKGLVGRFAPIGVHLAMLLIMAGGTLSATGSFRGSVTVPQGLNFVVGDVLGPNGFLSTPTDAFSTEVHVNKFYMDYYDSGEVKQFHSDLSLFDIGGKEVMRKTISVNDPLRYGGITIYQTDWSFSALQVLKNDEGPFNLAMAPLKVNGDKKLFGTFLPLGDVNSPNVKGISMLARDLQSIVIYDQEGKFTGVRRPNSKLPIDIDGTKIVIVDAIGSTGLDLKTDPGVPIVYAGFGALMLTTCISFLSHTQIWALQDGTSVIIGGKTNRAKAEFPDDMNRLLDRVPELVESSLSKQSDGISG</sequence>
<keyword evidence="3" id="KW-0201">Cytochrome c-type biogenesis</keyword>
<dbReference type="EMBL" id="KK785056">
    <property type="protein sequence ID" value="KDO51438.1"/>
    <property type="molecule type" value="Genomic_DNA"/>
</dbReference>
<dbReference type="Proteomes" id="UP000027120">
    <property type="component" value="Unassembled WGS sequence"/>
</dbReference>
<keyword evidence="5" id="KW-0472">Membrane</keyword>
<evidence type="ECO:0000259" key="6">
    <source>
        <dbReference type="Pfam" id="PF05140"/>
    </source>
</evidence>
<accession>A0A067E8L9</accession>
<evidence type="ECO:0000256" key="4">
    <source>
        <dbReference type="ARBA" id="ARBA00022989"/>
    </source>
</evidence>
<evidence type="ECO:0000256" key="3">
    <source>
        <dbReference type="ARBA" id="ARBA00022748"/>
    </source>
</evidence>
<dbReference type="GO" id="GO:0017004">
    <property type="term" value="P:cytochrome complex assembly"/>
    <property type="evidence" value="ECO:0007669"/>
    <property type="project" value="UniProtKB-KW"/>
</dbReference>
<dbReference type="GO" id="GO:0016020">
    <property type="term" value="C:membrane"/>
    <property type="evidence" value="ECO:0007669"/>
    <property type="project" value="UniProtKB-SubCell"/>
</dbReference>
<evidence type="ECO:0000256" key="1">
    <source>
        <dbReference type="ARBA" id="ARBA00004141"/>
    </source>
</evidence>
<name>A0A067E8L9_CITSI</name>
<dbReference type="eggNOG" id="ENOG502QRFF">
    <property type="taxonomic scope" value="Eukaryota"/>
</dbReference>
<evidence type="ECO:0000256" key="5">
    <source>
        <dbReference type="ARBA" id="ARBA00023136"/>
    </source>
</evidence>
<keyword evidence="4" id="KW-1133">Transmembrane helix</keyword>
<feature type="non-terminal residue" evidence="7">
    <location>
        <position position="1"/>
    </location>
</feature>
<gene>
    <name evidence="7" type="ORF">CISIN_1g0090582mg</name>
</gene>
<feature type="domain" description="ResB-like" evidence="6">
    <location>
        <begin position="7"/>
        <end position="135"/>
    </location>
</feature>
<keyword evidence="2" id="KW-0812">Transmembrane</keyword>
<dbReference type="InterPro" id="IPR007816">
    <property type="entry name" value="ResB-like_domain"/>
</dbReference>